<accession>A0A0E9RR77</accession>
<dbReference type="EMBL" id="GBXM01077265">
    <property type="protein sequence ID" value="JAH31312.1"/>
    <property type="molecule type" value="Transcribed_RNA"/>
</dbReference>
<dbReference type="AlphaFoldDB" id="A0A0E9RR77"/>
<protein>
    <submittedName>
        <fullName evidence="1">Uncharacterized protein</fullName>
    </submittedName>
</protein>
<evidence type="ECO:0000313" key="1">
    <source>
        <dbReference type="EMBL" id="JAH31312.1"/>
    </source>
</evidence>
<name>A0A0E9RR77_ANGAN</name>
<sequence length="33" mass="3889">MVLWFKIHPPFLFIFGGGVCETTPTWFFCCCFL</sequence>
<reference evidence="1" key="2">
    <citation type="journal article" date="2015" name="Fish Shellfish Immunol.">
        <title>Early steps in the European eel (Anguilla anguilla)-Vibrio vulnificus interaction in the gills: Role of the RtxA13 toxin.</title>
        <authorList>
            <person name="Callol A."/>
            <person name="Pajuelo D."/>
            <person name="Ebbesson L."/>
            <person name="Teles M."/>
            <person name="MacKenzie S."/>
            <person name="Amaro C."/>
        </authorList>
    </citation>
    <scope>NUCLEOTIDE SEQUENCE</scope>
</reference>
<proteinExistence type="predicted"/>
<reference evidence="1" key="1">
    <citation type="submission" date="2014-11" db="EMBL/GenBank/DDBJ databases">
        <authorList>
            <person name="Amaro Gonzalez C."/>
        </authorList>
    </citation>
    <scope>NUCLEOTIDE SEQUENCE</scope>
</reference>
<organism evidence="1">
    <name type="scientific">Anguilla anguilla</name>
    <name type="common">European freshwater eel</name>
    <name type="synonym">Muraena anguilla</name>
    <dbReference type="NCBI Taxonomy" id="7936"/>
    <lineage>
        <taxon>Eukaryota</taxon>
        <taxon>Metazoa</taxon>
        <taxon>Chordata</taxon>
        <taxon>Craniata</taxon>
        <taxon>Vertebrata</taxon>
        <taxon>Euteleostomi</taxon>
        <taxon>Actinopterygii</taxon>
        <taxon>Neopterygii</taxon>
        <taxon>Teleostei</taxon>
        <taxon>Anguilliformes</taxon>
        <taxon>Anguillidae</taxon>
        <taxon>Anguilla</taxon>
    </lineage>
</organism>